<dbReference type="EMBL" id="JBFTEG010000003">
    <property type="protein sequence ID" value="MEX6501454.1"/>
    <property type="molecule type" value="Genomic_DNA"/>
</dbReference>
<evidence type="ECO:0000256" key="1">
    <source>
        <dbReference type="ARBA" id="ARBA00022679"/>
    </source>
</evidence>
<gene>
    <name evidence="2" type="ORF">AB5S05_05205</name>
</gene>
<dbReference type="PANTHER" id="PTHR32385:SF15">
    <property type="entry name" value="INOSITOL PHOSPHOCERAMIDE MANNOSYLTRANSFERASE 1"/>
    <property type="match status" value="1"/>
</dbReference>
<accession>A0ABV3YQQ8</accession>
<name>A0ABV3YQQ8_9PSED</name>
<keyword evidence="1" id="KW-0808">Transferase</keyword>
<protein>
    <submittedName>
        <fullName evidence="2">Glycosyltransferase family 32 protein</fullName>
    </submittedName>
</protein>
<dbReference type="SUPFAM" id="SSF53448">
    <property type="entry name" value="Nucleotide-diphospho-sugar transferases"/>
    <property type="match status" value="1"/>
</dbReference>
<comment type="caution">
    <text evidence="2">The sequence shown here is derived from an EMBL/GenBank/DDBJ whole genome shotgun (WGS) entry which is preliminary data.</text>
</comment>
<dbReference type="Proteomes" id="UP001560296">
    <property type="component" value="Unassembled WGS sequence"/>
</dbReference>
<dbReference type="Pfam" id="PF04488">
    <property type="entry name" value="Gly_transf_sug"/>
    <property type="match status" value="1"/>
</dbReference>
<keyword evidence="3" id="KW-1185">Reference proteome</keyword>
<reference evidence="2 3" key="1">
    <citation type="submission" date="2024-07" db="EMBL/GenBank/DDBJ databases">
        <authorList>
            <person name="Li M."/>
        </authorList>
    </citation>
    <scope>NUCLEOTIDE SEQUENCE [LARGE SCALE GENOMIC DNA]</scope>
    <source>
        <strain evidence="2 3">25A3E</strain>
    </source>
</reference>
<organism evidence="2 3">
    <name type="scientific">Pseudomonas zhanjiangensis</name>
    <dbReference type="NCBI Taxonomy" id="3239015"/>
    <lineage>
        <taxon>Bacteria</taxon>
        <taxon>Pseudomonadati</taxon>
        <taxon>Pseudomonadota</taxon>
        <taxon>Gammaproteobacteria</taxon>
        <taxon>Pseudomonadales</taxon>
        <taxon>Pseudomonadaceae</taxon>
        <taxon>Pseudomonas</taxon>
    </lineage>
</organism>
<evidence type="ECO:0000313" key="3">
    <source>
        <dbReference type="Proteomes" id="UP001560296"/>
    </source>
</evidence>
<sequence>MIERKIHYCWFGGRPLPLQAKRCLASWAYYLPDYKVVRWDEQSFDVHSHPFTAAAYAAGRYAFVADYVRMLVLQRHGGIYLDVDVEMCGRFDGLLEQRFFIGLEDSKRFATSVIGAVAGHWLPAHMLEFYDSAVFDDGRLAELVNVNEVSRALLARGFSGEGGCEVIDRDQVLPVGVFSAARRGTAGQSKPIARHLYAGSWRSRDKKGLLSNSWRWLRKLPEQISAVVHLFAYRMGRVLQKNKIV</sequence>
<dbReference type="PANTHER" id="PTHR32385">
    <property type="entry name" value="MANNOSYL PHOSPHORYLINOSITOL CERAMIDE SYNTHASE"/>
    <property type="match status" value="1"/>
</dbReference>
<dbReference type="Gene3D" id="3.90.550.20">
    <property type="match status" value="1"/>
</dbReference>
<proteinExistence type="predicted"/>
<dbReference type="InterPro" id="IPR007577">
    <property type="entry name" value="GlycoTrfase_DXD_sugar-bd_CS"/>
</dbReference>
<dbReference type="RefSeq" id="WP_369286429.1">
    <property type="nucleotide sequence ID" value="NZ_JBFTEG010000003.1"/>
</dbReference>
<evidence type="ECO:0000313" key="2">
    <source>
        <dbReference type="EMBL" id="MEX6501454.1"/>
    </source>
</evidence>
<dbReference type="InterPro" id="IPR029044">
    <property type="entry name" value="Nucleotide-diphossugar_trans"/>
</dbReference>
<dbReference type="InterPro" id="IPR051706">
    <property type="entry name" value="Glycosyltransferase_domain"/>
</dbReference>